<sequence length="402" mass="45387">MELSTLKNNFYNLYRAELMESKKQVAVKTYFSPGRVNLIGEHIDYSGGMVLPCAINLGTYAVVSRRTDQTVKIMSLNFEEMGILSFELDQIENKPEMDWANYPMGVFNEFIKRGHVIDQGFNILFYGDLPNGAGLSSSASIEVLTATIINDYLSFGFTKTELALLCQKSENEFNGMNCGIMDQFSVAHGVKDHAIFLNCDTLEYELIPAALKDYRLMIINTNKKRGLVDSEYNMRRRECEVALEIIQKGFDQRTIQYLCDLTPVEFLDVAPLLNEDTVYKRAYHSVVENFRVHESKKALSNGNLIAFGEWMYSSHESLKNYFQVSCKELDIIVDLSRNMRGVLGARMTGAGFGGCAIALVEKDKCDYYMEKVGRSYNVKTGLKATFYIAEIADGAGVVHESF</sequence>
<dbReference type="InterPro" id="IPR014721">
    <property type="entry name" value="Ribsml_uS5_D2-typ_fold_subgr"/>
</dbReference>
<dbReference type="HAMAP" id="MF_00246">
    <property type="entry name" value="Galactokinase"/>
    <property type="match status" value="1"/>
</dbReference>
<keyword evidence="17" id="KW-1185">Reference proteome</keyword>
<evidence type="ECO:0000256" key="4">
    <source>
        <dbReference type="ARBA" id="ARBA00022723"/>
    </source>
</evidence>
<dbReference type="PRINTS" id="PR00959">
    <property type="entry name" value="MEVGALKINASE"/>
</dbReference>
<dbReference type="InterPro" id="IPR019539">
    <property type="entry name" value="GalKase_N"/>
</dbReference>
<keyword evidence="2 11" id="KW-0963">Cytoplasm</keyword>
<organism evidence="16 17">
    <name type="scientific">Fusibacter ferrireducens</name>
    <dbReference type="NCBI Taxonomy" id="2785058"/>
    <lineage>
        <taxon>Bacteria</taxon>
        <taxon>Bacillati</taxon>
        <taxon>Bacillota</taxon>
        <taxon>Clostridia</taxon>
        <taxon>Eubacteriales</taxon>
        <taxon>Eubacteriales Family XII. Incertae Sedis</taxon>
        <taxon>Fusibacter</taxon>
    </lineage>
</organism>
<dbReference type="EMBL" id="JADKNH010000010">
    <property type="protein sequence ID" value="MBF4694615.1"/>
    <property type="molecule type" value="Genomic_DNA"/>
</dbReference>
<accession>A0ABR9ZVX5</accession>
<keyword evidence="9 11" id="KW-0299">Galactose metabolism</keyword>
<comment type="catalytic activity">
    <reaction evidence="11">
        <text>alpha-D-galactose + ATP = alpha-D-galactose 1-phosphate + ADP + H(+)</text>
        <dbReference type="Rhea" id="RHEA:13553"/>
        <dbReference type="ChEBI" id="CHEBI:15378"/>
        <dbReference type="ChEBI" id="CHEBI:28061"/>
        <dbReference type="ChEBI" id="CHEBI:30616"/>
        <dbReference type="ChEBI" id="CHEBI:58336"/>
        <dbReference type="ChEBI" id="CHEBI:456216"/>
        <dbReference type="EC" id="2.7.1.6"/>
    </reaction>
</comment>
<comment type="caution">
    <text evidence="16">The sequence shown here is derived from an EMBL/GenBank/DDBJ whole genome shotgun (WGS) entry which is preliminary data.</text>
</comment>
<comment type="pathway">
    <text evidence="11">Carbohydrate metabolism; galactose metabolism.</text>
</comment>
<evidence type="ECO:0000256" key="1">
    <source>
        <dbReference type="ARBA" id="ARBA00006566"/>
    </source>
</evidence>
<dbReference type="InterPro" id="IPR020568">
    <property type="entry name" value="Ribosomal_Su5_D2-typ_SF"/>
</dbReference>
<keyword evidence="4 11" id="KW-0479">Metal-binding</keyword>
<dbReference type="PRINTS" id="PR00473">
    <property type="entry name" value="GALCTOKINASE"/>
</dbReference>
<evidence type="ECO:0000256" key="10">
    <source>
        <dbReference type="ARBA" id="ARBA00023277"/>
    </source>
</evidence>
<dbReference type="PANTHER" id="PTHR10457:SF7">
    <property type="entry name" value="GALACTOKINASE-RELATED"/>
    <property type="match status" value="1"/>
</dbReference>
<evidence type="ECO:0000256" key="12">
    <source>
        <dbReference type="NCBIfam" id="TIGR00131"/>
    </source>
</evidence>
<keyword evidence="3 11" id="KW-0808">Transferase</keyword>
<evidence type="ECO:0000256" key="5">
    <source>
        <dbReference type="ARBA" id="ARBA00022741"/>
    </source>
</evidence>
<dbReference type="Gene3D" id="3.30.70.890">
    <property type="entry name" value="GHMP kinase, C-terminal domain"/>
    <property type="match status" value="1"/>
</dbReference>
<evidence type="ECO:0000313" key="17">
    <source>
        <dbReference type="Proteomes" id="UP000614200"/>
    </source>
</evidence>
<evidence type="ECO:0000256" key="6">
    <source>
        <dbReference type="ARBA" id="ARBA00022777"/>
    </source>
</evidence>
<dbReference type="InterPro" id="IPR006206">
    <property type="entry name" value="Mevalonate/galactokinase"/>
</dbReference>
<comment type="function">
    <text evidence="11">Catalyzes the transfer of the gamma-phosphate of ATP to D-galactose to form alpha-D-galactose-1-phosphate (Gal-1-P).</text>
</comment>
<dbReference type="PROSITE" id="PS00106">
    <property type="entry name" value="GALACTOKINASE"/>
    <property type="match status" value="1"/>
</dbReference>
<name>A0ABR9ZVX5_9FIRM</name>
<evidence type="ECO:0000259" key="14">
    <source>
        <dbReference type="Pfam" id="PF08544"/>
    </source>
</evidence>
<feature type="binding site" evidence="11">
    <location>
        <begin position="132"/>
        <end position="138"/>
    </location>
    <ligand>
        <name>ATP</name>
        <dbReference type="ChEBI" id="CHEBI:30616"/>
    </ligand>
</feature>
<keyword evidence="7 11" id="KW-0067">ATP-binding</keyword>
<dbReference type="PANTHER" id="PTHR10457">
    <property type="entry name" value="MEVALONATE KINASE/GALACTOKINASE"/>
    <property type="match status" value="1"/>
</dbReference>
<dbReference type="InterPro" id="IPR036554">
    <property type="entry name" value="GHMP_kinase_C_sf"/>
</dbReference>
<dbReference type="NCBIfam" id="NF003705">
    <property type="entry name" value="PRK05322.1"/>
    <property type="match status" value="1"/>
</dbReference>
<evidence type="ECO:0000256" key="3">
    <source>
        <dbReference type="ARBA" id="ARBA00022679"/>
    </source>
</evidence>
<dbReference type="NCBIfam" id="TIGR00131">
    <property type="entry name" value="gal_kin"/>
    <property type="match status" value="1"/>
</dbReference>
<feature type="domain" description="Galactokinase N-terminal" evidence="15">
    <location>
        <begin position="28"/>
        <end position="65"/>
    </location>
</feature>
<feature type="binding site" evidence="11">
    <location>
        <position position="75"/>
    </location>
    <ligand>
        <name>ATP</name>
        <dbReference type="ChEBI" id="CHEBI:30616"/>
    </ligand>
</feature>
<feature type="binding site" evidence="11">
    <location>
        <position position="170"/>
    </location>
    <ligand>
        <name>Mg(2+)</name>
        <dbReference type="ChEBI" id="CHEBI:18420"/>
    </ligand>
</feature>
<dbReference type="Proteomes" id="UP000614200">
    <property type="component" value="Unassembled WGS sequence"/>
</dbReference>
<reference evidence="16 17" key="1">
    <citation type="submission" date="2020-11" db="EMBL/GenBank/DDBJ databases">
        <title>Fusibacter basophilias sp. nov.</title>
        <authorList>
            <person name="Qiu D."/>
        </authorList>
    </citation>
    <scope>NUCLEOTIDE SEQUENCE [LARGE SCALE GENOMIC DNA]</scope>
    <source>
        <strain evidence="16 17">Q10-2</strain>
    </source>
</reference>
<feature type="binding site" evidence="11">
    <location>
        <begin position="41"/>
        <end position="44"/>
    </location>
    <ligand>
        <name>substrate</name>
    </ligand>
</feature>
<dbReference type="InterPro" id="IPR022963">
    <property type="entry name" value="Galactokinase_bac"/>
</dbReference>
<feature type="site" description="Transition state stabilizer" evidence="11">
    <location>
        <position position="35"/>
    </location>
</feature>
<dbReference type="PROSITE" id="PS00627">
    <property type="entry name" value="GHMP_KINASES_ATP"/>
    <property type="match status" value="1"/>
</dbReference>
<dbReference type="Gene3D" id="3.30.230.10">
    <property type="match status" value="1"/>
</dbReference>
<evidence type="ECO:0000256" key="11">
    <source>
        <dbReference type="HAMAP-Rule" id="MF_00246"/>
    </source>
</evidence>
<evidence type="ECO:0000256" key="8">
    <source>
        <dbReference type="ARBA" id="ARBA00022842"/>
    </source>
</evidence>
<gene>
    <name evidence="11" type="primary">galK</name>
    <name evidence="16" type="ORF">ISU02_16000</name>
</gene>
<dbReference type="RefSeq" id="WP_194702859.1">
    <property type="nucleotide sequence ID" value="NZ_JADKNH010000010.1"/>
</dbReference>
<dbReference type="EC" id="2.7.1.6" evidence="11 12"/>
<dbReference type="InterPro" id="IPR000705">
    <property type="entry name" value="Galactokinase"/>
</dbReference>
<keyword evidence="5 11" id="KW-0547">Nucleotide-binding</keyword>
<dbReference type="InterPro" id="IPR006204">
    <property type="entry name" value="GHMP_kinase_N_dom"/>
</dbReference>
<dbReference type="SUPFAM" id="SSF55060">
    <property type="entry name" value="GHMP Kinase, C-terminal domain"/>
    <property type="match status" value="1"/>
</dbReference>
<feature type="active site" description="Proton acceptor" evidence="11">
    <location>
        <position position="182"/>
    </location>
</feature>
<dbReference type="SUPFAM" id="SSF54211">
    <property type="entry name" value="Ribosomal protein S5 domain 2-like"/>
    <property type="match status" value="1"/>
</dbReference>
<evidence type="ECO:0000259" key="15">
    <source>
        <dbReference type="Pfam" id="PF10509"/>
    </source>
</evidence>
<dbReference type="Pfam" id="PF00288">
    <property type="entry name" value="GHMP_kinases_N"/>
    <property type="match status" value="1"/>
</dbReference>
<feature type="domain" description="GHMP kinase C-terminal" evidence="14">
    <location>
        <begin position="296"/>
        <end position="363"/>
    </location>
</feature>
<evidence type="ECO:0000259" key="13">
    <source>
        <dbReference type="Pfam" id="PF00288"/>
    </source>
</evidence>
<feature type="binding site" evidence="11">
    <location>
        <position position="232"/>
    </location>
    <ligand>
        <name>substrate</name>
    </ligand>
</feature>
<evidence type="ECO:0000256" key="7">
    <source>
        <dbReference type="ARBA" id="ARBA00022840"/>
    </source>
</evidence>
<comment type="similarity">
    <text evidence="1 11">Belongs to the GHMP kinase family. GalK subfamily.</text>
</comment>
<dbReference type="GO" id="GO:0004335">
    <property type="term" value="F:galactokinase activity"/>
    <property type="evidence" value="ECO:0007669"/>
    <property type="project" value="UniProtKB-EC"/>
</dbReference>
<evidence type="ECO:0000256" key="9">
    <source>
        <dbReference type="ARBA" id="ARBA00023144"/>
    </source>
</evidence>
<dbReference type="InterPro" id="IPR006203">
    <property type="entry name" value="GHMP_knse_ATP-bd_CS"/>
</dbReference>
<keyword evidence="10 11" id="KW-0119">Carbohydrate metabolism</keyword>
<protein>
    <recommendedName>
        <fullName evidence="11 12">Galactokinase</fullName>
        <ecNumber evidence="11 12">2.7.1.6</ecNumber>
    </recommendedName>
    <alternativeName>
        <fullName evidence="11">Galactose kinase</fullName>
    </alternativeName>
</protein>
<feature type="binding site" evidence="11">
    <location>
        <position position="138"/>
    </location>
    <ligand>
        <name>Mg(2+)</name>
        <dbReference type="ChEBI" id="CHEBI:18420"/>
    </ligand>
</feature>
<dbReference type="Pfam" id="PF10509">
    <property type="entry name" value="GalKase_gal_bdg"/>
    <property type="match status" value="1"/>
</dbReference>
<comment type="subcellular location">
    <subcellularLocation>
        <location evidence="11">Cytoplasm</location>
    </subcellularLocation>
</comment>
<dbReference type="Pfam" id="PF08544">
    <property type="entry name" value="GHMP_kinases_C"/>
    <property type="match status" value="1"/>
</dbReference>
<keyword evidence="8 11" id="KW-0460">Magnesium</keyword>
<dbReference type="InterPro" id="IPR019741">
    <property type="entry name" value="Galactokinase_CS"/>
</dbReference>
<evidence type="ECO:0000256" key="2">
    <source>
        <dbReference type="ARBA" id="ARBA00022490"/>
    </source>
</evidence>
<dbReference type="InterPro" id="IPR013750">
    <property type="entry name" value="GHMP_kinase_C_dom"/>
</dbReference>
<dbReference type="PIRSF" id="PIRSF000530">
    <property type="entry name" value="Galactokinase"/>
    <property type="match status" value="1"/>
</dbReference>
<proteinExistence type="inferred from homology"/>
<keyword evidence="6 11" id="KW-0418">Kinase</keyword>
<evidence type="ECO:0000313" key="16">
    <source>
        <dbReference type="EMBL" id="MBF4694615.1"/>
    </source>
</evidence>
<feature type="domain" description="GHMP kinase N-terminal" evidence="13">
    <location>
        <begin position="101"/>
        <end position="189"/>
    </location>
</feature>